<feature type="region of interest" description="Disordered" evidence="1">
    <location>
        <begin position="98"/>
        <end position="120"/>
    </location>
</feature>
<organism evidence="2 3">
    <name type="scientific">Pendulispora rubella</name>
    <dbReference type="NCBI Taxonomy" id="2741070"/>
    <lineage>
        <taxon>Bacteria</taxon>
        <taxon>Pseudomonadati</taxon>
        <taxon>Myxococcota</taxon>
        <taxon>Myxococcia</taxon>
        <taxon>Myxococcales</taxon>
        <taxon>Sorangiineae</taxon>
        <taxon>Pendulisporaceae</taxon>
        <taxon>Pendulispora</taxon>
    </lineage>
</organism>
<evidence type="ECO:0008006" key="4">
    <source>
        <dbReference type="Google" id="ProtNLM"/>
    </source>
</evidence>
<sequence>MTVLVIGGQGQTGRAISDGLQRKGVAVRRTSTRGGPGVTQFMWGDFASHDAALKGVRATYLLAPPLDTAPERAMCPFLDRALAAGVKRFVLLGASPFASSPMRASQPQLDPHRPRAPLLR</sequence>
<name>A0ABZ2LFA6_9BACT</name>
<evidence type="ECO:0000313" key="3">
    <source>
        <dbReference type="Proteomes" id="UP001374803"/>
    </source>
</evidence>
<dbReference type="PANTHER" id="PTHR43162">
    <property type="match status" value="1"/>
</dbReference>
<dbReference type="PANTHER" id="PTHR43162:SF1">
    <property type="entry name" value="PRESTALK A DIFFERENTIATION PROTEIN A"/>
    <property type="match status" value="1"/>
</dbReference>
<dbReference type="InterPro" id="IPR036291">
    <property type="entry name" value="NAD(P)-bd_dom_sf"/>
</dbReference>
<dbReference type="Gene3D" id="3.40.50.720">
    <property type="entry name" value="NAD(P)-binding Rossmann-like Domain"/>
    <property type="match status" value="1"/>
</dbReference>
<protein>
    <recommendedName>
        <fullName evidence="4">NmrA-like domain-containing protein</fullName>
    </recommendedName>
</protein>
<dbReference type="RefSeq" id="WP_394838135.1">
    <property type="nucleotide sequence ID" value="NZ_CP089929.1"/>
</dbReference>
<evidence type="ECO:0000256" key="1">
    <source>
        <dbReference type="SAM" id="MobiDB-lite"/>
    </source>
</evidence>
<dbReference type="SUPFAM" id="SSF51735">
    <property type="entry name" value="NAD(P)-binding Rossmann-fold domains"/>
    <property type="match status" value="1"/>
</dbReference>
<gene>
    <name evidence="2" type="ORF">LVJ94_14595</name>
</gene>
<reference evidence="2" key="1">
    <citation type="submission" date="2021-12" db="EMBL/GenBank/DDBJ databases">
        <title>Discovery of the Pendulisporaceae a myxobacterial family with distinct sporulation behavior and unique specialized metabolism.</title>
        <authorList>
            <person name="Garcia R."/>
            <person name="Popoff A."/>
            <person name="Bader C.D."/>
            <person name="Loehr J."/>
            <person name="Walesch S."/>
            <person name="Walt C."/>
            <person name="Boldt J."/>
            <person name="Bunk B."/>
            <person name="Haeckl F.J.F.P.J."/>
            <person name="Gunesch A.P."/>
            <person name="Birkelbach J."/>
            <person name="Nuebel U."/>
            <person name="Pietschmann T."/>
            <person name="Bach T."/>
            <person name="Mueller R."/>
        </authorList>
    </citation>
    <scope>NUCLEOTIDE SEQUENCE</scope>
    <source>
        <strain evidence="2">MSr11367</strain>
    </source>
</reference>
<proteinExistence type="predicted"/>
<dbReference type="InterPro" id="IPR051604">
    <property type="entry name" value="Ergot_Alk_Oxidoreductase"/>
</dbReference>
<dbReference type="EMBL" id="CP089983">
    <property type="protein sequence ID" value="WXB08461.1"/>
    <property type="molecule type" value="Genomic_DNA"/>
</dbReference>
<dbReference type="Proteomes" id="UP001374803">
    <property type="component" value="Chromosome"/>
</dbReference>
<evidence type="ECO:0000313" key="2">
    <source>
        <dbReference type="EMBL" id="WXB08461.1"/>
    </source>
</evidence>
<accession>A0ABZ2LFA6</accession>
<keyword evidence="3" id="KW-1185">Reference proteome</keyword>